<proteinExistence type="predicted"/>
<accession>A0A0N1NVK5</accession>
<dbReference type="Proteomes" id="UP000038010">
    <property type="component" value="Unassembled WGS sequence"/>
</dbReference>
<reference evidence="3 4" key="1">
    <citation type="submission" date="2015-06" db="EMBL/GenBank/DDBJ databases">
        <title>Draft genome of the ant-associated black yeast Phialophora attae CBS 131958.</title>
        <authorList>
            <person name="Moreno L.F."/>
            <person name="Stielow B.J."/>
            <person name="de Hoog S."/>
            <person name="Vicente V.A."/>
            <person name="Weiss V.A."/>
            <person name="de Vries M."/>
            <person name="Cruz L.M."/>
            <person name="Souza E.M."/>
        </authorList>
    </citation>
    <scope>NUCLEOTIDE SEQUENCE [LARGE SCALE GENOMIC DNA]</scope>
    <source>
        <strain evidence="3 4">CBS 131958</strain>
    </source>
</reference>
<dbReference type="STRING" id="1664694.A0A0N1NVK5"/>
<dbReference type="RefSeq" id="XP_017994859.1">
    <property type="nucleotide sequence ID" value="XM_018142202.1"/>
</dbReference>
<dbReference type="AlphaFoldDB" id="A0A0N1NVK5"/>
<keyword evidence="4" id="KW-1185">Reference proteome</keyword>
<feature type="transmembrane region" description="Helical" evidence="2">
    <location>
        <begin position="535"/>
        <end position="554"/>
    </location>
</feature>
<sequence>MSAFARNWVNVLMRCIQGKAHLEQQFDVRPTLPRADTEGVDPLSHREEPPPNHPASTHEPHDTGLQAEQHSHDTRTRRGAVIEDGLQDQPSFQPPPSESDYVEAKSDQHARPSLPVLNDPELAQTELKRVFTEAKHNSNWFVLLCRRLLSRSPIGHGVTNGLGFAASLPTVLASAALHHYDTGFEQNKDLYVLEYTYREFHLRASKLCQFDNIGSLKKHLISTTQPCDLRLISCNNRESLDHLVHDFGINNISHEGGEKSVREWMRADASSRRAAGKAMKWRPSYDDTRKMICSAFALDFGKVLVPNSSNSWSRNKEADADLAESTHPQRVAVYMQRKAATVTTSNAEAGGLRVMPSGTTGASHPYAFRSVGIDKLRGLEISNSDPSAAICEAMQFIILHVTSGVYRLWNQQLHLLDEPHSELEDHIFSQPSDPSRAREVWRMSQRLHDMSKLLERHKSIIEFVQDDFLPFAELPYVEDEAKEAKWLDRIIEEFQDLSATIRADYVDTMERMIDLIGFFGMNVDTFQPVAPSMKWYFIAAAPLLVSVVAFWFSVRTFAPASKRADLAMEMTETAAPWSTRAAASGRHDATGPGEDGSDFSSRKHWRWRPEGWGGW</sequence>
<dbReference type="EMBL" id="LFJN01000048">
    <property type="protein sequence ID" value="KPI34896.1"/>
    <property type="molecule type" value="Genomic_DNA"/>
</dbReference>
<feature type="region of interest" description="Disordered" evidence="1">
    <location>
        <begin position="27"/>
        <end position="119"/>
    </location>
</feature>
<evidence type="ECO:0000313" key="4">
    <source>
        <dbReference type="Proteomes" id="UP000038010"/>
    </source>
</evidence>
<keyword evidence="2" id="KW-0472">Membrane</keyword>
<evidence type="ECO:0000256" key="2">
    <source>
        <dbReference type="SAM" id="Phobius"/>
    </source>
</evidence>
<evidence type="ECO:0000256" key="1">
    <source>
        <dbReference type="SAM" id="MobiDB-lite"/>
    </source>
</evidence>
<feature type="compositionally biased region" description="Basic and acidic residues" evidence="1">
    <location>
        <begin position="43"/>
        <end position="62"/>
    </location>
</feature>
<dbReference type="VEuPathDB" id="FungiDB:AB675_2247"/>
<keyword evidence="2" id="KW-0812">Transmembrane</keyword>
<comment type="caution">
    <text evidence="3">The sequence shown here is derived from an EMBL/GenBank/DDBJ whole genome shotgun (WGS) entry which is preliminary data.</text>
</comment>
<name>A0A0N1NVK5_9EURO</name>
<protein>
    <submittedName>
        <fullName evidence="3">Uncharacterized protein</fullName>
    </submittedName>
</protein>
<feature type="region of interest" description="Disordered" evidence="1">
    <location>
        <begin position="577"/>
        <end position="602"/>
    </location>
</feature>
<gene>
    <name evidence="3" type="ORF">AB675_2247</name>
</gene>
<evidence type="ECO:0000313" key="3">
    <source>
        <dbReference type="EMBL" id="KPI34896.1"/>
    </source>
</evidence>
<dbReference type="GeneID" id="28734082"/>
<dbReference type="OrthoDB" id="194358at2759"/>
<organism evidence="3 4">
    <name type="scientific">Cyphellophora attinorum</name>
    <dbReference type="NCBI Taxonomy" id="1664694"/>
    <lineage>
        <taxon>Eukaryota</taxon>
        <taxon>Fungi</taxon>
        <taxon>Dikarya</taxon>
        <taxon>Ascomycota</taxon>
        <taxon>Pezizomycotina</taxon>
        <taxon>Eurotiomycetes</taxon>
        <taxon>Chaetothyriomycetidae</taxon>
        <taxon>Chaetothyriales</taxon>
        <taxon>Cyphellophoraceae</taxon>
        <taxon>Cyphellophora</taxon>
    </lineage>
</organism>
<keyword evidence="2" id="KW-1133">Transmembrane helix</keyword>